<dbReference type="EMBL" id="FTSV01000290">
    <property type="protein sequence ID" value="SIY50486.1"/>
    <property type="molecule type" value="Genomic_DNA"/>
</dbReference>
<evidence type="ECO:0000313" key="11">
    <source>
        <dbReference type="Proteomes" id="UP000187717"/>
    </source>
</evidence>
<evidence type="ECO:0000313" key="2">
    <source>
        <dbReference type="EMBL" id="CSL09320.1"/>
    </source>
</evidence>
<dbReference type="EMBL" id="CWXZ01000261">
    <property type="protein sequence ID" value="CSL09320.1"/>
    <property type="molecule type" value="Genomic_DNA"/>
</dbReference>
<dbReference type="Proteomes" id="UP000187717">
    <property type="component" value="Unassembled WGS sequence"/>
</dbReference>
<organism evidence="7 14">
    <name type="scientific">Shigella sonnei</name>
    <dbReference type="NCBI Taxonomy" id="624"/>
    <lineage>
        <taxon>Bacteria</taxon>
        <taxon>Pseudomonadati</taxon>
        <taxon>Pseudomonadota</taxon>
        <taxon>Gammaproteobacteria</taxon>
        <taxon>Enterobacterales</taxon>
        <taxon>Enterobacteriaceae</taxon>
        <taxon>Shigella</taxon>
    </lineage>
</organism>
<evidence type="ECO:0000313" key="1">
    <source>
        <dbReference type="EMBL" id="ARS04735.1"/>
    </source>
</evidence>
<evidence type="ECO:0000313" key="13">
    <source>
        <dbReference type="Proteomes" id="UP000194501"/>
    </source>
</evidence>
<dbReference type="OMA" id="NTPIRTW"/>
<dbReference type="EMBL" id="FTXV01000280">
    <property type="protein sequence ID" value="SJE72918.1"/>
    <property type="molecule type" value="Genomic_DNA"/>
</dbReference>
<reference evidence="1 13" key="2">
    <citation type="submission" date="2017-02" db="EMBL/GenBank/DDBJ databases">
        <authorList>
            <person name="Svab D."/>
            <person name="Balint B."/>
            <person name="Maroti G."/>
            <person name="Vasarhelyi B."/>
            <person name="Horvath B."/>
            <person name="Toth I."/>
        </authorList>
    </citation>
    <scope>NUCLEOTIDE SEQUENCE [LARGE SCALE GENOMIC DNA]</scope>
    <source>
        <strain evidence="1">75/02</strain>
    </source>
</reference>
<evidence type="ECO:0000313" key="10">
    <source>
        <dbReference type="Proteomes" id="UP000187708"/>
    </source>
</evidence>
<evidence type="ECO:0000313" key="9">
    <source>
        <dbReference type="Proteomes" id="UP000045991"/>
    </source>
</evidence>
<evidence type="ECO:0000313" key="4">
    <source>
        <dbReference type="EMBL" id="SIY50486.1"/>
    </source>
</evidence>
<evidence type="ECO:0000313" key="7">
    <source>
        <dbReference type="EMBL" id="SRR28296.1"/>
    </source>
</evidence>
<dbReference type="STRING" id="216599.GCA_000283715_03135"/>
<protein>
    <submittedName>
        <fullName evidence="1 7">Tail protein</fullName>
    </submittedName>
</protein>
<evidence type="ECO:0000313" key="3">
    <source>
        <dbReference type="EMBL" id="CSS02937.1"/>
    </source>
</evidence>
<evidence type="ECO:0000313" key="6">
    <source>
        <dbReference type="EMBL" id="SJH63147.1"/>
    </source>
</evidence>
<reference evidence="8 9" key="1">
    <citation type="submission" date="2015-07" db="EMBL/GenBank/DDBJ databases">
        <authorList>
            <consortium name="Pathogen Informatics"/>
        </authorList>
    </citation>
    <scope>NUCLEOTIDE SEQUENCE [LARGE SCALE GENOMIC DNA]</scope>
    <source>
        <strain evidence="3 8">20003593_1361393</strain>
        <strain evidence="2 9">20352044</strain>
        <strain evidence="4 10">2090STDY5461769</strain>
        <strain evidence="5 11">3626STDY6095480</strain>
        <strain evidence="6">Sh1405</strain>
        <strain evidence="12">sh1405</strain>
    </source>
</reference>
<dbReference type="GeneID" id="93774475"/>
<dbReference type="EMBL" id="UDYI01000236">
    <property type="protein sequence ID" value="SRR28296.1"/>
    <property type="molecule type" value="Genomic_DNA"/>
</dbReference>
<dbReference type="Proteomes" id="UP000194501">
    <property type="component" value="Chromosome"/>
</dbReference>
<dbReference type="AlphaFoldDB" id="A0A0I2GEU2"/>
<dbReference type="Proteomes" id="UP000045991">
    <property type="component" value="Unassembled WGS sequence"/>
</dbReference>
<reference evidence="7 14" key="3">
    <citation type="submission" date="2018-06" db="EMBL/GenBank/DDBJ databases">
        <authorList>
            <consortium name="Pathogen Informatics"/>
            <person name="Doyle S."/>
        </authorList>
    </citation>
    <scope>NUCLEOTIDE SEQUENCE [LARGE SCALE GENOMIC DNA]</scope>
    <source>
        <strain evidence="7 14">4028STDY6275292</strain>
    </source>
</reference>
<dbReference type="InterPro" id="IPR018755">
    <property type="entry name" value="Phage_Mu_Gp48"/>
</dbReference>
<sequence length="196" mass="22069">MDSLQDDYTKLLYGLMPPGPAWSDTDGVLDGLAPSLVRVHQRADELVIEIDPGQSTELIERYEELYGLPDSCSPVGTQTLRQRQQRLEAKANVAGGINEQFFLDQLEALGYTGVTIEQFQHLDASPDPEWGDRWRYFWRVTLPMDAGAQWQTCTDACNTPIRTWGDTVAECVINKLCPSHTVVLFSYPDEDEDAQD</sequence>
<dbReference type="Proteomes" id="UP000040926">
    <property type="component" value="Unassembled WGS sequence"/>
</dbReference>
<proteinExistence type="predicted"/>
<dbReference type="Pfam" id="PF10076">
    <property type="entry name" value="Phage_Mu_Gp48"/>
    <property type="match status" value="1"/>
</dbReference>
<dbReference type="EMBL" id="FUBI01000221">
    <property type="protein sequence ID" value="SJH63147.1"/>
    <property type="molecule type" value="Genomic_DNA"/>
</dbReference>
<dbReference type="EMBL" id="CP019689">
    <property type="protein sequence ID" value="ARS04735.1"/>
    <property type="molecule type" value="Genomic_DNA"/>
</dbReference>
<evidence type="ECO:0000313" key="5">
    <source>
        <dbReference type="EMBL" id="SJE72918.1"/>
    </source>
</evidence>
<gene>
    <name evidence="1" type="ORF">BZ172_04330</name>
    <name evidence="3" type="ORF">ERS008175_03883</name>
    <name evidence="2" type="ORF">ERS428554_04738</name>
    <name evidence="6" type="ORF">SAMEA1569760_04328</name>
    <name evidence="4" type="ORF">SAMEA2054241_04389</name>
    <name evidence="5" type="ORF">SAMEA3356023_04770</name>
    <name evidence="7" type="ORF">SAMEA3710766_04525</name>
</gene>
<dbReference type="RefSeq" id="WP_000377819.1">
    <property type="nucleotide sequence ID" value="NZ_CATNNK010000253.1"/>
</dbReference>
<dbReference type="Proteomes" id="UP000187708">
    <property type="component" value="Unassembled WGS sequence"/>
</dbReference>
<evidence type="ECO:0000313" key="8">
    <source>
        <dbReference type="Proteomes" id="UP000040926"/>
    </source>
</evidence>
<evidence type="ECO:0000313" key="14">
    <source>
        <dbReference type="Proteomes" id="UP000251393"/>
    </source>
</evidence>
<dbReference type="EMBL" id="CXEC01000175">
    <property type="protein sequence ID" value="CSS02937.1"/>
    <property type="molecule type" value="Genomic_DNA"/>
</dbReference>
<evidence type="ECO:0000313" key="12">
    <source>
        <dbReference type="Proteomes" id="UP000188006"/>
    </source>
</evidence>
<accession>A0A0I2GEU2</accession>
<dbReference type="Proteomes" id="UP000188006">
    <property type="component" value="Unassembled WGS sequence"/>
</dbReference>
<dbReference type="Proteomes" id="UP000251393">
    <property type="component" value="Unassembled WGS sequence"/>
</dbReference>
<name>A0A0I2GEU2_SHISO</name>